<proteinExistence type="predicted"/>
<sequence>MPASHVLDISIDPAFHPYIPASLLRLSYLYPELDFGASEQGVNVSGTSGADPARLEREVTYQIYREKIFQQTLPMRQSLYEMLTT</sequence>
<keyword evidence="2" id="KW-1185">Reference proteome</keyword>
<evidence type="ECO:0000313" key="2">
    <source>
        <dbReference type="Proteomes" id="UP000015347"/>
    </source>
</evidence>
<comment type="caution">
    <text evidence="1">The sequence shown here is derived from an EMBL/GenBank/DDBJ whole genome shotgun (WGS) entry which is preliminary data.</text>
</comment>
<gene>
    <name evidence="1" type="ORF">Salmuc_00314</name>
</gene>
<dbReference type="Proteomes" id="UP000015347">
    <property type="component" value="Unassembled WGS sequence"/>
</dbReference>
<reference evidence="2" key="1">
    <citation type="journal article" date="2014" name="Stand. Genomic Sci.">
        <title>Genome sequence of the exopolysaccharide-producing Salipiger mucosus type strain (DSM 16094(T)), a moderately halophilic member of the Roseobacter clade.</title>
        <authorList>
            <person name="Riedel T."/>
            <person name="Spring S."/>
            <person name="Fiebig A."/>
            <person name="Petersen J."/>
            <person name="Kyrpides N.C."/>
            <person name="Goker M."/>
            <person name="Klenk H.P."/>
        </authorList>
    </citation>
    <scope>NUCLEOTIDE SEQUENCE [LARGE SCALE GENOMIC DNA]</scope>
    <source>
        <strain evidence="2">DSM 16094</strain>
    </source>
</reference>
<protein>
    <submittedName>
        <fullName evidence="1">Uncharacterized protein</fullName>
    </submittedName>
</protein>
<dbReference type="eggNOG" id="ENOG5033M11">
    <property type="taxonomic scope" value="Bacteria"/>
</dbReference>
<evidence type="ECO:0000313" key="1">
    <source>
        <dbReference type="EMBL" id="EPX76428.1"/>
    </source>
</evidence>
<dbReference type="EMBL" id="APVH01000049">
    <property type="protein sequence ID" value="EPX76428.1"/>
    <property type="molecule type" value="Genomic_DNA"/>
</dbReference>
<dbReference type="HOGENOM" id="CLU_2425323_0_0_5"/>
<organism evidence="1 2">
    <name type="scientific">Salipiger mucosus DSM 16094</name>
    <dbReference type="NCBI Taxonomy" id="1123237"/>
    <lineage>
        <taxon>Bacteria</taxon>
        <taxon>Pseudomonadati</taxon>
        <taxon>Pseudomonadota</taxon>
        <taxon>Alphaproteobacteria</taxon>
        <taxon>Rhodobacterales</taxon>
        <taxon>Roseobacteraceae</taxon>
        <taxon>Salipiger</taxon>
    </lineage>
</organism>
<name>S9Q9W4_9RHOB</name>
<dbReference type="STRING" id="1123237.Salmuc_00314"/>
<accession>S9Q9W4</accession>
<dbReference type="AlphaFoldDB" id="S9Q9W4"/>